<dbReference type="PANTHER" id="PTHR13748:SF62">
    <property type="entry name" value="COBW DOMAIN-CONTAINING PROTEIN"/>
    <property type="match status" value="1"/>
</dbReference>
<sequence>MDTRQQRLPLLVVGGYLGAGKTTLVNALLADPQGQRIAVLVNDFGEIGIDEGLLAADDGDVLSLANGCVCCSLADGFADALDRVRTMAGRLDRVVVEVSGVGEPGKVAQWAKTPGFSPDGVLVVVDGSRIREQLIDSRIGQTVAGQVADADLLLLTHADLLDSDGVSAAEGSLADLSTAAVLRSPVDPTLLFGMEPVAGDHRPVGHAAHADHVTCSLPLAHPVPRTNLELWQQARPKGVVRAKGIVRFAEAPDVRSVVQVVGDSTSVTASGPWTGDEPGDGAGAIVAIAVPGTPRAALVKWLGMFGS</sequence>
<protein>
    <recommendedName>
        <fullName evidence="6">CobW C-terminal domain-containing protein</fullName>
    </recommendedName>
</protein>
<gene>
    <name evidence="7" type="ORF">METZ01_LOCUS43762</name>
</gene>
<dbReference type="AlphaFoldDB" id="A0A381RIW1"/>
<comment type="similarity">
    <text evidence="4">Belongs to the SIMIBI class G3E GTPase family. ZNG1 subfamily.</text>
</comment>
<dbReference type="Pfam" id="PF07683">
    <property type="entry name" value="CobW_C"/>
    <property type="match status" value="1"/>
</dbReference>
<proteinExistence type="inferred from homology"/>
<dbReference type="InterPro" id="IPR051316">
    <property type="entry name" value="Zinc-reg_GTPase_activator"/>
</dbReference>
<reference evidence="7" key="1">
    <citation type="submission" date="2018-05" db="EMBL/GenBank/DDBJ databases">
        <authorList>
            <person name="Lanie J.A."/>
            <person name="Ng W.-L."/>
            <person name="Kazmierczak K.M."/>
            <person name="Andrzejewski T.M."/>
            <person name="Davidsen T.M."/>
            <person name="Wayne K.J."/>
            <person name="Tettelin H."/>
            <person name="Glass J.I."/>
            <person name="Rusch D."/>
            <person name="Podicherti R."/>
            <person name="Tsui H.-C.T."/>
            <person name="Winkler M.E."/>
        </authorList>
    </citation>
    <scope>NUCLEOTIDE SEQUENCE</scope>
</reference>
<feature type="domain" description="CobW C-terminal" evidence="6">
    <location>
        <begin position="212"/>
        <end position="302"/>
    </location>
</feature>
<dbReference type="InterPro" id="IPR011629">
    <property type="entry name" value="CobW-like_C"/>
</dbReference>
<evidence type="ECO:0000313" key="7">
    <source>
        <dbReference type="EMBL" id="SUZ90908.1"/>
    </source>
</evidence>
<accession>A0A381RIW1</accession>
<keyword evidence="1" id="KW-0547">Nucleotide-binding</keyword>
<dbReference type="InterPro" id="IPR036627">
    <property type="entry name" value="CobW-likC_sf"/>
</dbReference>
<dbReference type="Pfam" id="PF02492">
    <property type="entry name" value="cobW"/>
    <property type="match status" value="1"/>
</dbReference>
<dbReference type="InterPro" id="IPR003495">
    <property type="entry name" value="CobW/HypB/UreG_nucleotide-bd"/>
</dbReference>
<dbReference type="Gene3D" id="3.30.1220.10">
    <property type="entry name" value="CobW-like, C-terminal domain"/>
    <property type="match status" value="1"/>
</dbReference>
<dbReference type="SUPFAM" id="SSF90002">
    <property type="entry name" value="Hypothetical protein YjiA, C-terminal domain"/>
    <property type="match status" value="1"/>
</dbReference>
<keyword evidence="2" id="KW-0378">Hydrolase</keyword>
<organism evidence="7">
    <name type="scientific">marine metagenome</name>
    <dbReference type="NCBI Taxonomy" id="408172"/>
    <lineage>
        <taxon>unclassified sequences</taxon>
        <taxon>metagenomes</taxon>
        <taxon>ecological metagenomes</taxon>
    </lineage>
</organism>
<dbReference type="Gene3D" id="3.40.50.300">
    <property type="entry name" value="P-loop containing nucleotide triphosphate hydrolases"/>
    <property type="match status" value="1"/>
</dbReference>
<dbReference type="GO" id="GO:0000166">
    <property type="term" value="F:nucleotide binding"/>
    <property type="evidence" value="ECO:0007669"/>
    <property type="project" value="UniProtKB-KW"/>
</dbReference>
<evidence type="ECO:0000256" key="3">
    <source>
        <dbReference type="ARBA" id="ARBA00023186"/>
    </source>
</evidence>
<comment type="catalytic activity">
    <reaction evidence="5">
        <text>GTP + H2O = GDP + phosphate + H(+)</text>
        <dbReference type="Rhea" id="RHEA:19669"/>
        <dbReference type="ChEBI" id="CHEBI:15377"/>
        <dbReference type="ChEBI" id="CHEBI:15378"/>
        <dbReference type="ChEBI" id="CHEBI:37565"/>
        <dbReference type="ChEBI" id="CHEBI:43474"/>
        <dbReference type="ChEBI" id="CHEBI:58189"/>
    </reaction>
    <physiologicalReaction direction="left-to-right" evidence="5">
        <dbReference type="Rhea" id="RHEA:19670"/>
    </physiologicalReaction>
</comment>
<dbReference type="GO" id="GO:0016787">
    <property type="term" value="F:hydrolase activity"/>
    <property type="evidence" value="ECO:0007669"/>
    <property type="project" value="UniProtKB-KW"/>
</dbReference>
<dbReference type="EMBL" id="UINC01001933">
    <property type="protein sequence ID" value="SUZ90908.1"/>
    <property type="molecule type" value="Genomic_DNA"/>
</dbReference>
<evidence type="ECO:0000256" key="4">
    <source>
        <dbReference type="ARBA" id="ARBA00034320"/>
    </source>
</evidence>
<name>A0A381RIW1_9ZZZZ</name>
<keyword evidence="3" id="KW-0143">Chaperone</keyword>
<dbReference type="PANTHER" id="PTHR13748">
    <property type="entry name" value="COBW-RELATED"/>
    <property type="match status" value="1"/>
</dbReference>
<dbReference type="SMART" id="SM00833">
    <property type="entry name" value="CobW_C"/>
    <property type="match status" value="1"/>
</dbReference>
<evidence type="ECO:0000259" key="6">
    <source>
        <dbReference type="SMART" id="SM00833"/>
    </source>
</evidence>
<evidence type="ECO:0000256" key="5">
    <source>
        <dbReference type="ARBA" id="ARBA00049117"/>
    </source>
</evidence>
<dbReference type="GO" id="GO:0005737">
    <property type="term" value="C:cytoplasm"/>
    <property type="evidence" value="ECO:0007669"/>
    <property type="project" value="TreeGrafter"/>
</dbReference>
<dbReference type="InterPro" id="IPR027417">
    <property type="entry name" value="P-loop_NTPase"/>
</dbReference>
<evidence type="ECO:0000256" key="1">
    <source>
        <dbReference type="ARBA" id="ARBA00022741"/>
    </source>
</evidence>
<evidence type="ECO:0000256" key="2">
    <source>
        <dbReference type="ARBA" id="ARBA00022801"/>
    </source>
</evidence>
<dbReference type="SUPFAM" id="SSF52540">
    <property type="entry name" value="P-loop containing nucleoside triphosphate hydrolases"/>
    <property type="match status" value="1"/>
</dbReference>